<dbReference type="InterPro" id="IPR002589">
    <property type="entry name" value="Macro_dom"/>
</dbReference>
<protein>
    <submittedName>
        <fullName evidence="2">O-acetyl-ADP-ribose deacetylase (Regulator of RNase III) containing Macro domain</fullName>
    </submittedName>
</protein>
<dbReference type="EMBL" id="MSDW01000002">
    <property type="protein sequence ID" value="OKY77423.1"/>
    <property type="molecule type" value="Genomic_DNA"/>
</dbReference>
<organism evidence="2 3">
    <name type="scientific">Methanohalarchaeum thermophilum</name>
    <dbReference type="NCBI Taxonomy" id="1903181"/>
    <lineage>
        <taxon>Archaea</taxon>
        <taxon>Methanobacteriati</taxon>
        <taxon>Methanobacteriota</taxon>
        <taxon>Methanonatronarchaeia</taxon>
        <taxon>Methanonatronarchaeales</taxon>
        <taxon>Methanonatronarchaeaceae</taxon>
        <taxon>Candidatus Methanohalarchaeum</taxon>
    </lineage>
</organism>
<dbReference type="STRING" id="1903181.BTN85_2073"/>
<dbReference type="Gene3D" id="3.40.220.10">
    <property type="entry name" value="Leucine Aminopeptidase, subunit E, domain 1"/>
    <property type="match status" value="1"/>
</dbReference>
<sequence>MQKKIKNIILEFFVGDISEQPGYAAVVNAANAELRPGGGVAGAIHQKAGPRLDKECRKHAPIETGEAVITDAYDLPNEKVIHTLGPVYDESRDQKKQLAQCYKNSLELAEENEISSVLFPAISTGAFNYPIQEATETALKTIRSKLNELSEVKEIGFILHNQEDLEVYREKAKEIL</sequence>
<comment type="caution">
    <text evidence="2">The sequence shown here is derived from an EMBL/GenBank/DDBJ whole genome shotgun (WGS) entry which is preliminary data.</text>
</comment>
<keyword evidence="3" id="KW-1185">Reference proteome</keyword>
<dbReference type="InParanoid" id="A0A1Q6DSU9"/>
<dbReference type="SMART" id="SM00506">
    <property type="entry name" value="A1pp"/>
    <property type="match status" value="1"/>
</dbReference>
<evidence type="ECO:0000313" key="3">
    <source>
        <dbReference type="Proteomes" id="UP000185744"/>
    </source>
</evidence>
<dbReference type="SUPFAM" id="SSF52949">
    <property type="entry name" value="Macro domain-like"/>
    <property type="match status" value="1"/>
</dbReference>
<dbReference type="AlphaFoldDB" id="A0A1Q6DSU9"/>
<evidence type="ECO:0000313" key="2">
    <source>
        <dbReference type="EMBL" id="OKY77423.1"/>
    </source>
</evidence>
<dbReference type="PROSITE" id="PS51154">
    <property type="entry name" value="MACRO"/>
    <property type="match status" value="1"/>
</dbReference>
<gene>
    <name evidence="2" type="ORF">BTN85_2073</name>
</gene>
<dbReference type="Proteomes" id="UP000185744">
    <property type="component" value="Unassembled WGS sequence"/>
</dbReference>
<feature type="domain" description="Macro" evidence="1">
    <location>
        <begin position="1"/>
        <end position="176"/>
    </location>
</feature>
<name>A0A1Q6DSU9_METT1</name>
<dbReference type="PANTHER" id="PTHR11106:SF27">
    <property type="entry name" value="MACRO DOMAIN-CONTAINING PROTEIN"/>
    <property type="match status" value="1"/>
</dbReference>
<proteinExistence type="predicted"/>
<dbReference type="InterPro" id="IPR043472">
    <property type="entry name" value="Macro_dom-like"/>
</dbReference>
<dbReference type="Pfam" id="PF01661">
    <property type="entry name" value="Macro"/>
    <property type="match status" value="1"/>
</dbReference>
<accession>A0A1Q6DSU9</accession>
<reference evidence="2" key="1">
    <citation type="submission" date="2016-12" db="EMBL/GenBank/DDBJ databases">
        <title>Discovery of methanogenic haloarchaea.</title>
        <authorList>
            <person name="Sorokin D.Y."/>
            <person name="Makarova K.S."/>
            <person name="Abbas B."/>
            <person name="Ferrer M."/>
            <person name="Golyshin P.N."/>
        </authorList>
    </citation>
    <scope>NUCLEOTIDE SEQUENCE [LARGE SCALE GENOMIC DNA]</scope>
    <source>
        <strain evidence="2">HMET1</strain>
    </source>
</reference>
<dbReference type="PANTHER" id="PTHR11106">
    <property type="entry name" value="GANGLIOSIDE INDUCED DIFFERENTIATION ASSOCIATED PROTEIN 2-RELATED"/>
    <property type="match status" value="1"/>
</dbReference>
<evidence type="ECO:0000259" key="1">
    <source>
        <dbReference type="PROSITE" id="PS51154"/>
    </source>
</evidence>